<feature type="transmembrane region" description="Helical" evidence="5">
    <location>
        <begin position="191"/>
        <end position="215"/>
    </location>
</feature>
<keyword evidence="9" id="KW-1185">Reference proteome</keyword>
<dbReference type="EMBL" id="CP092625">
    <property type="protein sequence ID" value="UMM42857.1"/>
    <property type="molecule type" value="Genomic_DNA"/>
</dbReference>
<dbReference type="PANTHER" id="PTHR23291">
    <property type="entry name" value="BAX INHIBITOR-RELATED"/>
    <property type="match status" value="1"/>
</dbReference>
<dbReference type="CDD" id="cd10429">
    <property type="entry name" value="GAAP_like"/>
    <property type="match status" value="1"/>
</dbReference>
<feature type="transmembrane region" description="Helical" evidence="5">
    <location>
        <begin position="251"/>
        <end position="274"/>
    </location>
</feature>
<feature type="transmembrane region" description="Helical" evidence="5">
    <location>
        <begin position="79"/>
        <end position="100"/>
    </location>
</feature>
<feature type="transmembrane region" description="Helical" evidence="5">
    <location>
        <begin position="221"/>
        <end position="239"/>
    </location>
</feature>
<dbReference type="PANTHER" id="PTHR23291:SF50">
    <property type="entry name" value="PROTEIN LIFEGUARD 4"/>
    <property type="match status" value="1"/>
</dbReference>
<comment type="subcellular location">
    <subcellularLocation>
        <location evidence="1">Membrane</location>
        <topology evidence="1">Multi-pass membrane protein</topology>
    </subcellularLocation>
</comment>
<dbReference type="EMBL" id="CP090896">
    <property type="protein sequence ID" value="ULT83584.1"/>
    <property type="molecule type" value="Genomic_DNA"/>
</dbReference>
<gene>
    <name evidence="6" type="ORF">L3Y34_012672</name>
    <name evidence="7" type="ORF">L5515_018529</name>
</gene>
<evidence type="ECO:0000256" key="1">
    <source>
        <dbReference type="ARBA" id="ARBA00004141"/>
    </source>
</evidence>
<evidence type="ECO:0000256" key="3">
    <source>
        <dbReference type="ARBA" id="ARBA00022989"/>
    </source>
</evidence>
<reference evidence="6 8" key="2">
    <citation type="submission" date="2022-05" db="EMBL/GenBank/DDBJ databases">
        <title>Chromosome-level reference genomes for two strains of Caenorhabditis briggsae: an improved platform for comparative genomics.</title>
        <authorList>
            <person name="Stevens L."/>
            <person name="Andersen E.C."/>
        </authorList>
    </citation>
    <scope>NUCLEOTIDE SEQUENCE [LARGE SCALE GENOMIC DNA]</scope>
    <source>
        <strain evidence="6">QX1410_ONT</strain>
        <tissue evidence="6">Whole-organism</tissue>
    </source>
</reference>
<name>A0AAE8ZT99_CAEBR</name>
<sequence>MAATSNHLREPERVNLLEDHDDSDYEDEVHVKRNPQMWPSNLTNSSHAEAGLLEASDGILPGCVGQANRMIRIAFLRKVLGIVGFQLLFTIGICVAIYHIPNSKTFLQNHGWVVFPNLMGSIALIIALHVYAREVPLNYVLLAAFTAVQALTMGCVVTLFEAKVVLEAAVITGIVVASLFAYTLQNKHDFSVGYGCMGSLLMVLLWAGIFQIFFMSPAMNFVINVFGAGLFCVLLVIDLDQIMYKFSPEDYICACVALYLDVLNLFIRILQIVAEANK</sequence>
<evidence type="ECO:0000256" key="2">
    <source>
        <dbReference type="ARBA" id="ARBA00022692"/>
    </source>
</evidence>
<evidence type="ECO:0000313" key="7">
    <source>
        <dbReference type="EMBL" id="UMM42857.1"/>
    </source>
</evidence>
<keyword evidence="3 5" id="KW-1133">Transmembrane helix</keyword>
<feature type="transmembrane region" description="Helical" evidence="5">
    <location>
        <begin position="166"/>
        <end position="184"/>
    </location>
</feature>
<evidence type="ECO:0000256" key="5">
    <source>
        <dbReference type="RuleBase" id="RU004379"/>
    </source>
</evidence>
<evidence type="ECO:0000313" key="8">
    <source>
        <dbReference type="Proteomes" id="UP000827892"/>
    </source>
</evidence>
<keyword evidence="4 5" id="KW-0472">Membrane</keyword>
<dbReference type="GO" id="GO:0016020">
    <property type="term" value="C:membrane"/>
    <property type="evidence" value="ECO:0007669"/>
    <property type="project" value="UniProtKB-SubCell"/>
</dbReference>
<evidence type="ECO:0000256" key="4">
    <source>
        <dbReference type="ARBA" id="ARBA00023136"/>
    </source>
</evidence>
<reference evidence="7 9" key="1">
    <citation type="submission" date="2022-04" db="EMBL/GenBank/DDBJ databases">
        <title>Chromosome-level reference genomes for two strains of Caenorhabditis briggsae: an improved platform for comparative genomics.</title>
        <authorList>
            <person name="Stevens L."/>
            <person name="Andersen E."/>
        </authorList>
    </citation>
    <scope>NUCLEOTIDE SEQUENCE [LARGE SCALE GENOMIC DNA]</scope>
    <source>
        <strain evidence="7">VX34</strain>
        <tissue evidence="7">Whole-organism</tissue>
    </source>
</reference>
<accession>A0AAE8ZT99</accession>
<dbReference type="Proteomes" id="UP000827892">
    <property type="component" value="Chromosome X"/>
</dbReference>
<proteinExistence type="inferred from homology"/>
<keyword evidence="2 5" id="KW-0812">Transmembrane</keyword>
<organism evidence="6 8">
    <name type="scientific">Caenorhabditis briggsae</name>
    <dbReference type="NCBI Taxonomy" id="6238"/>
    <lineage>
        <taxon>Eukaryota</taxon>
        <taxon>Metazoa</taxon>
        <taxon>Ecdysozoa</taxon>
        <taxon>Nematoda</taxon>
        <taxon>Chromadorea</taxon>
        <taxon>Rhabditida</taxon>
        <taxon>Rhabditina</taxon>
        <taxon>Rhabditomorpha</taxon>
        <taxon>Rhabditoidea</taxon>
        <taxon>Rhabditidae</taxon>
        <taxon>Peloderinae</taxon>
        <taxon>Caenorhabditis</taxon>
    </lineage>
</organism>
<feature type="transmembrane region" description="Helical" evidence="5">
    <location>
        <begin position="112"/>
        <end position="132"/>
    </location>
</feature>
<feature type="transmembrane region" description="Helical" evidence="5">
    <location>
        <begin position="139"/>
        <end position="160"/>
    </location>
</feature>
<dbReference type="InterPro" id="IPR006214">
    <property type="entry name" value="Bax_inhibitor_1-related"/>
</dbReference>
<comment type="similarity">
    <text evidence="5">Belongs to the BI1 family.</text>
</comment>
<dbReference type="Proteomes" id="UP000829354">
    <property type="component" value="Chromosome X"/>
</dbReference>
<evidence type="ECO:0000313" key="6">
    <source>
        <dbReference type="EMBL" id="ULT83584.1"/>
    </source>
</evidence>
<evidence type="ECO:0000313" key="9">
    <source>
        <dbReference type="Proteomes" id="UP000829354"/>
    </source>
</evidence>
<dbReference type="Pfam" id="PF01027">
    <property type="entry name" value="Bax1-I"/>
    <property type="match status" value="1"/>
</dbReference>
<protein>
    <submittedName>
        <fullName evidence="6">Uncharacterized protein</fullName>
    </submittedName>
</protein>
<dbReference type="AlphaFoldDB" id="A0AAE8ZT99"/>